<gene>
    <name evidence="2" type="ORF">GALMADRAFT_780475</name>
</gene>
<dbReference type="HOGENOM" id="CLU_2941896_0_0_1"/>
<keyword evidence="3" id="KW-1185">Reference proteome</keyword>
<reference evidence="3" key="1">
    <citation type="journal article" date="2014" name="Proc. Natl. Acad. Sci. U.S.A.">
        <title>Extensive sampling of basidiomycete genomes demonstrates inadequacy of the white-rot/brown-rot paradigm for wood decay fungi.</title>
        <authorList>
            <person name="Riley R."/>
            <person name="Salamov A.A."/>
            <person name="Brown D.W."/>
            <person name="Nagy L.G."/>
            <person name="Floudas D."/>
            <person name="Held B.W."/>
            <person name="Levasseur A."/>
            <person name="Lombard V."/>
            <person name="Morin E."/>
            <person name="Otillar R."/>
            <person name="Lindquist E.A."/>
            <person name="Sun H."/>
            <person name="LaButti K.M."/>
            <person name="Schmutz J."/>
            <person name="Jabbour D."/>
            <person name="Luo H."/>
            <person name="Baker S.E."/>
            <person name="Pisabarro A.G."/>
            <person name="Walton J.D."/>
            <person name="Blanchette R.A."/>
            <person name="Henrissat B."/>
            <person name="Martin F."/>
            <person name="Cullen D."/>
            <person name="Hibbett D.S."/>
            <person name="Grigoriev I.V."/>
        </authorList>
    </citation>
    <scope>NUCLEOTIDE SEQUENCE [LARGE SCALE GENOMIC DNA]</scope>
    <source>
        <strain evidence="3">CBS 339.88</strain>
    </source>
</reference>
<proteinExistence type="predicted"/>
<dbReference type="Proteomes" id="UP000027222">
    <property type="component" value="Unassembled WGS sequence"/>
</dbReference>
<dbReference type="AlphaFoldDB" id="A0A067SLI0"/>
<feature type="region of interest" description="Disordered" evidence="1">
    <location>
        <begin position="33"/>
        <end position="60"/>
    </location>
</feature>
<dbReference type="EMBL" id="KL142391">
    <property type="protein sequence ID" value="KDR71800.1"/>
    <property type="molecule type" value="Genomic_DNA"/>
</dbReference>
<evidence type="ECO:0000313" key="3">
    <source>
        <dbReference type="Proteomes" id="UP000027222"/>
    </source>
</evidence>
<organism evidence="2 3">
    <name type="scientific">Galerina marginata (strain CBS 339.88)</name>
    <dbReference type="NCBI Taxonomy" id="685588"/>
    <lineage>
        <taxon>Eukaryota</taxon>
        <taxon>Fungi</taxon>
        <taxon>Dikarya</taxon>
        <taxon>Basidiomycota</taxon>
        <taxon>Agaricomycotina</taxon>
        <taxon>Agaricomycetes</taxon>
        <taxon>Agaricomycetidae</taxon>
        <taxon>Agaricales</taxon>
        <taxon>Agaricineae</taxon>
        <taxon>Strophariaceae</taxon>
        <taxon>Galerina</taxon>
    </lineage>
</organism>
<protein>
    <submittedName>
        <fullName evidence="2">Uncharacterized protein</fullName>
    </submittedName>
</protein>
<name>A0A067SLI0_GALM3</name>
<sequence length="60" mass="6788">MWGVLEERIRAIPKKHKHVSRKSVIAKVRQNNNYSDVDSQPAGEQGRRGKTLTRAFGVVS</sequence>
<evidence type="ECO:0000256" key="1">
    <source>
        <dbReference type="SAM" id="MobiDB-lite"/>
    </source>
</evidence>
<evidence type="ECO:0000313" key="2">
    <source>
        <dbReference type="EMBL" id="KDR71800.1"/>
    </source>
</evidence>
<accession>A0A067SLI0</accession>